<dbReference type="InterPro" id="IPR036291">
    <property type="entry name" value="NAD(P)-bd_dom_sf"/>
</dbReference>
<evidence type="ECO:0000313" key="4">
    <source>
        <dbReference type="Proteomes" id="UP000590964"/>
    </source>
</evidence>
<dbReference type="AlphaFoldDB" id="A0A7J4K015"/>
<dbReference type="PANTHER" id="PTHR21363">
    <property type="entry name" value="PREPHENATE DEHYDROGENASE"/>
    <property type="match status" value="1"/>
</dbReference>
<name>A0A7J4K015_9ARCH</name>
<dbReference type="Pfam" id="PF02153">
    <property type="entry name" value="PDH_N"/>
    <property type="match status" value="1"/>
</dbReference>
<dbReference type="GO" id="GO:0006571">
    <property type="term" value="P:tyrosine biosynthetic process"/>
    <property type="evidence" value="ECO:0007669"/>
    <property type="project" value="InterPro"/>
</dbReference>
<proteinExistence type="predicted"/>
<reference evidence="4" key="1">
    <citation type="journal article" date="2020" name="bioRxiv">
        <title>A rank-normalized archaeal taxonomy based on genome phylogeny resolves widespread incomplete and uneven classifications.</title>
        <authorList>
            <person name="Rinke C."/>
            <person name="Chuvochina M."/>
            <person name="Mussig A.J."/>
            <person name="Chaumeil P.-A."/>
            <person name="Waite D.W."/>
            <person name="Whitman W.B."/>
            <person name="Parks D.H."/>
            <person name="Hugenholtz P."/>
        </authorList>
    </citation>
    <scope>NUCLEOTIDE SEQUENCE [LARGE SCALE GENOMIC DNA]</scope>
</reference>
<evidence type="ECO:0000259" key="2">
    <source>
        <dbReference type="PROSITE" id="PS51176"/>
    </source>
</evidence>
<dbReference type="SUPFAM" id="SSF48179">
    <property type="entry name" value="6-phosphogluconate dehydrogenase C-terminal domain-like"/>
    <property type="match status" value="1"/>
</dbReference>
<feature type="domain" description="Prephenate/arogenate dehydrogenase" evidence="2">
    <location>
        <begin position="1"/>
        <end position="280"/>
    </location>
</feature>
<evidence type="ECO:0000313" key="3">
    <source>
        <dbReference type="EMBL" id="HIH21487.1"/>
    </source>
</evidence>
<dbReference type="InterPro" id="IPR003099">
    <property type="entry name" value="Prephen_DH"/>
</dbReference>
<dbReference type="InterPro" id="IPR008927">
    <property type="entry name" value="6-PGluconate_DH-like_C_sf"/>
</dbReference>
<dbReference type="PANTHER" id="PTHR21363:SF0">
    <property type="entry name" value="PREPHENATE DEHYDROGENASE [NADP(+)]"/>
    <property type="match status" value="1"/>
</dbReference>
<dbReference type="GO" id="GO:0070403">
    <property type="term" value="F:NAD+ binding"/>
    <property type="evidence" value="ECO:0007669"/>
    <property type="project" value="InterPro"/>
</dbReference>
<dbReference type="EMBL" id="DUFW01000033">
    <property type="protein sequence ID" value="HIH21487.1"/>
    <property type="molecule type" value="Genomic_DNA"/>
</dbReference>
<dbReference type="Proteomes" id="UP000590964">
    <property type="component" value="Unassembled WGS sequence"/>
</dbReference>
<dbReference type="Gene3D" id="1.10.3660.10">
    <property type="entry name" value="6-phosphogluconate dehydrogenase C-terminal like domain"/>
    <property type="match status" value="1"/>
</dbReference>
<comment type="caution">
    <text evidence="3">The sequence shown here is derived from an EMBL/GenBank/DDBJ whole genome shotgun (WGS) entry which is preliminary data.</text>
</comment>
<gene>
    <name evidence="3" type="ORF">HA222_02370</name>
</gene>
<dbReference type="InterPro" id="IPR046826">
    <property type="entry name" value="PDH_N"/>
</dbReference>
<protein>
    <submittedName>
        <fullName evidence="3">Prephenate dehydrogenase/arogenate dehydrogenase family protein</fullName>
    </submittedName>
</protein>
<dbReference type="InterPro" id="IPR050812">
    <property type="entry name" value="Preph/Arog_dehydrog"/>
</dbReference>
<organism evidence="3 4">
    <name type="scientific">Candidatus Iainarchaeum sp</name>
    <dbReference type="NCBI Taxonomy" id="3101447"/>
    <lineage>
        <taxon>Archaea</taxon>
        <taxon>Candidatus Iainarchaeota</taxon>
        <taxon>Candidatus Iainarchaeia</taxon>
        <taxon>Candidatus Iainarchaeales</taxon>
        <taxon>Candidatus Iainarchaeaceae</taxon>
        <taxon>Candidatus Iainarchaeum</taxon>
    </lineage>
</organism>
<dbReference type="GO" id="GO:0004665">
    <property type="term" value="F:prephenate dehydrogenase (NADP+) activity"/>
    <property type="evidence" value="ECO:0007669"/>
    <property type="project" value="InterPro"/>
</dbReference>
<dbReference type="PROSITE" id="PS51176">
    <property type="entry name" value="PDH_ADH"/>
    <property type="match status" value="1"/>
</dbReference>
<keyword evidence="1" id="KW-0560">Oxidoreductase</keyword>
<dbReference type="InterPro" id="IPR046825">
    <property type="entry name" value="PDH_C"/>
</dbReference>
<dbReference type="Gene3D" id="3.40.50.720">
    <property type="entry name" value="NAD(P)-binding Rossmann-like Domain"/>
    <property type="match status" value="1"/>
</dbReference>
<accession>A0A7J4K015</accession>
<evidence type="ECO:0000256" key="1">
    <source>
        <dbReference type="ARBA" id="ARBA00023002"/>
    </source>
</evidence>
<sequence>MKLLIIGAGNFGSFYAQFFKENGFQVSITDIDSKKAKELAEKNGLEFLEPKKLKKIEHDAVILAVPEKAAISLAGKIAKELKKGALLADFCSIKSRICPELEKIKRKDIEIASMHPMHGPRVKSIAGFPIIFIKIRNCGENFEKIKNAFQNANGRIVESDALEHDKTLAIVQGLTHFTQILSAKTIYDLGVDVERSLQFASPVYELYLDTIARVVTQNPRMYAEIQLANPYNEKVRQKLLKAAKELLQTCKRNDLEGLEKEIFKTSFLFEDKEFFLTCSDKAIEAIKYTEALLKSLEGKSVLFENTENKSKHYGKLKHYSSDKIVFLKGEHEVVLNPKKFRLTTREEQIAWKNQNLKKSHRDFSFIVPKALNPQTLCGLFAKKTKLNVQCIDEFDNNSGSNEKSITIRAEFFENKDHKEIEKSILEIIHGLGFKTR</sequence>
<dbReference type="Pfam" id="PF20463">
    <property type="entry name" value="PDH_C"/>
    <property type="match status" value="1"/>
</dbReference>
<dbReference type="GO" id="GO:0008977">
    <property type="term" value="F:prephenate dehydrogenase (NAD+) activity"/>
    <property type="evidence" value="ECO:0007669"/>
    <property type="project" value="InterPro"/>
</dbReference>
<dbReference type="SUPFAM" id="SSF51735">
    <property type="entry name" value="NAD(P)-binding Rossmann-fold domains"/>
    <property type="match status" value="1"/>
</dbReference>